<dbReference type="Proteomes" id="UP001583172">
    <property type="component" value="Unassembled WGS sequence"/>
</dbReference>
<dbReference type="Pfam" id="PF01137">
    <property type="entry name" value="RTC"/>
    <property type="match status" value="1"/>
</dbReference>
<accession>A0ABR3VPK2</accession>
<dbReference type="InterPro" id="IPR036553">
    <property type="entry name" value="RPTC_insert"/>
</dbReference>
<evidence type="ECO:0000313" key="3">
    <source>
        <dbReference type="Proteomes" id="UP001583172"/>
    </source>
</evidence>
<proteinExistence type="predicted"/>
<dbReference type="PANTHER" id="PTHR11096:SF0">
    <property type="entry name" value="RNA 3'-TERMINAL PHOSPHATE CYCLASE"/>
    <property type="match status" value="1"/>
</dbReference>
<dbReference type="InterPro" id="IPR000228">
    <property type="entry name" value="RNA3'_term_phos_cyc"/>
</dbReference>
<dbReference type="InterPro" id="IPR023797">
    <property type="entry name" value="RNA3'_phos_cyclase_dom"/>
</dbReference>
<gene>
    <name evidence="2" type="ORF">VTJ49DRAFT_1571</name>
</gene>
<reference evidence="2 3" key="1">
    <citation type="journal article" date="2024" name="Commun. Biol.">
        <title>Comparative genomic analysis of thermophilic fungi reveals convergent evolutionary adaptations and gene losses.</title>
        <authorList>
            <person name="Steindorff A.S."/>
            <person name="Aguilar-Pontes M.V."/>
            <person name="Robinson A.J."/>
            <person name="Andreopoulos B."/>
            <person name="LaButti K."/>
            <person name="Kuo A."/>
            <person name="Mondo S."/>
            <person name="Riley R."/>
            <person name="Otillar R."/>
            <person name="Haridas S."/>
            <person name="Lipzen A."/>
            <person name="Grimwood J."/>
            <person name="Schmutz J."/>
            <person name="Clum A."/>
            <person name="Reid I.D."/>
            <person name="Moisan M.C."/>
            <person name="Butler G."/>
            <person name="Nguyen T.T.M."/>
            <person name="Dewar K."/>
            <person name="Conant G."/>
            <person name="Drula E."/>
            <person name="Henrissat B."/>
            <person name="Hansel C."/>
            <person name="Singer S."/>
            <person name="Hutchinson M.I."/>
            <person name="de Vries R.P."/>
            <person name="Natvig D.O."/>
            <person name="Powell A.J."/>
            <person name="Tsang A."/>
            <person name="Grigoriev I.V."/>
        </authorList>
    </citation>
    <scope>NUCLEOTIDE SEQUENCE [LARGE SCALE GENOMIC DNA]</scope>
    <source>
        <strain evidence="2 3">CBS 620.91</strain>
    </source>
</reference>
<sequence>MSAPHQTDVTVLDGTAYEGGGGLIRYAIAFASILNRPIRIHSIRAHRLEPGLRSEHTVAVGTMAWLTSAALMGNQTASLDLMFSPYVHLDARNEPLENKLDIALEGSASIFLIAMLPYLLFSRLSSKVHDIPPGPDEFELTIRAGTLCVKAPSIFYLRQVFLPTMALVGIGGNHLSIGEDHEQGWHTQMQSLPGKMTARIRALLRPLPAFTLQHRGRVQTIRATAHAPQQDLDKFKSTLEAEMADAISQNGGVSVAIDMFPSLLDHHYHLLLVAEATAPPAFLGFEDMFPQSDVFPPTTLNGDTDGIIRHLVRACIRGLWEELRRGNPVDENMEDMLPLYQGLAAGFSSAMTPGNHRPVPVPEFNMETPALRDDCYKLDRSSLHRETSWWTVHQFTGLQPVTVQVEGSDQVGCHGIGFGAEDEVGNSTASQDRLEKRKAVTTYRSWLTPLQCRGEGG</sequence>
<dbReference type="InterPro" id="IPR037136">
    <property type="entry name" value="RNA3'_phos_cyclase_dom_sf"/>
</dbReference>
<evidence type="ECO:0000259" key="1">
    <source>
        <dbReference type="Pfam" id="PF01137"/>
    </source>
</evidence>
<feature type="domain" description="RNA 3'-terminal phosphate cyclase" evidence="1">
    <location>
        <begin position="18"/>
        <end position="398"/>
    </location>
</feature>
<organism evidence="2 3">
    <name type="scientific">Humicola insolens</name>
    <name type="common">Soft-rot fungus</name>
    <dbReference type="NCBI Taxonomy" id="85995"/>
    <lineage>
        <taxon>Eukaryota</taxon>
        <taxon>Fungi</taxon>
        <taxon>Dikarya</taxon>
        <taxon>Ascomycota</taxon>
        <taxon>Pezizomycotina</taxon>
        <taxon>Sordariomycetes</taxon>
        <taxon>Sordariomycetidae</taxon>
        <taxon>Sordariales</taxon>
        <taxon>Chaetomiaceae</taxon>
        <taxon>Mycothermus</taxon>
    </lineage>
</organism>
<dbReference type="Gene3D" id="3.30.360.20">
    <property type="entry name" value="RNA 3'-terminal phosphate cyclase, insert domain"/>
    <property type="match status" value="1"/>
</dbReference>
<comment type="caution">
    <text evidence="2">The sequence shown here is derived from an EMBL/GenBank/DDBJ whole genome shotgun (WGS) entry which is preliminary data.</text>
</comment>
<dbReference type="EMBL" id="JAZGSY010000016">
    <property type="protein sequence ID" value="KAL1843461.1"/>
    <property type="molecule type" value="Genomic_DNA"/>
</dbReference>
<dbReference type="SUPFAM" id="SSF55205">
    <property type="entry name" value="EPT/RTPC-like"/>
    <property type="match status" value="1"/>
</dbReference>
<dbReference type="InterPro" id="IPR013792">
    <property type="entry name" value="RNA3'P_cycl/enolpyr_Trfase_a/b"/>
</dbReference>
<name>A0ABR3VPK2_HUMIN</name>
<evidence type="ECO:0000313" key="2">
    <source>
        <dbReference type="EMBL" id="KAL1843461.1"/>
    </source>
</evidence>
<dbReference type="Gene3D" id="3.65.10.20">
    <property type="entry name" value="RNA 3'-terminal phosphate cyclase domain"/>
    <property type="match status" value="1"/>
</dbReference>
<keyword evidence="3" id="KW-1185">Reference proteome</keyword>
<dbReference type="PANTHER" id="PTHR11096">
    <property type="entry name" value="RNA 3' TERMINAL PHOSPHATE CYCLASE"/>
    <property type="match status" value="1"/>
</dbReference>
<protein>
    <recommendedName>
        <fullName evidence="1">RNA 3'-terminal phosphate cyclase domain-containing protein</fullName>
    </recommendedName>
</protein>